<evidence type="ECO:0000313" key="3">
    <source>
        <dbReference type="EMBL" id="MCI0128250.1"/>
    </source>
</evidence>
<dbReference type="InterPro" id="IPR051807">
    <property type="entry name" value="Sec-metab_biosynth-assoc"/>
</dbReference>
<organism evidence="3 4">
    <name type="scientific">Paradevosia shaoguanensis</name>
    <dbReference type="NCBI Taxonomy" id="1335043"/>
    <lineage>
        <taxon>Bacteria</taxon>
        <taxon>Pseudomonadati</taxon>
        <taxon>Pseudomonadota</taxon>
        <taxon>Alphaproteobacteria</taxon>
        <taxon>Hyphomicrobiales</taxon>
        <taxon>Devosiaceae</taxon>
        <taxon>Paradevosia</taxon>
    </lineage>
</organism>
<name>A0AA41QNT8_9HYPH</name>
<dbReference type="RefSeq" id="WP_035037290.1">
    <property type="nucleotide sequence ID" value="NZ_JAKETQ010000002.1"/>
</dbReference>
<reference evidence="3" key="1">
    <citation type="submission" date="2022-03" db="EMBL/GenBank/DDBJ databases">
        <title>The complete genome sequence of a Methyloterrigena soli.</title>
        <authorList>
            <person name="Zi Z."/>
        </authorList>
    </citation>
    <scope>NUCLEOTIDE SEQUENCE</scope>
    <source>
        <strain evidence="3">M48</strain>
    </source>
</reference>
<dbReference type="EMBL" id="JALAZD010000002">
    <property type="protein sequence ID" value="MCI0128250.1"/>
    <property type="molecule type" value="Genomic_DNA"/>
</dbReference>
<dbReference type="InterPro" id="IPR005545">
    <property type="entry name" value="YCII"/>
</dbReference>
<keyword evidence="4" id="KW-1185">Reference proteome</keyword>
<feature type="domain" description="YCII-related" evidence="2">
    <location>
        <begin position="3"/>
        <end position="87"/>
    </location>
</feature>
<proteinExistence type="inferred from homology"/>
<dbReference type="Gene3D" id="3.30.70.1060">
    <property type="entry name" value="Dimeric alpha+beta barrel"/>
    <property type="match status" value="1"/>
</dbReference>
<sequence length="97" mass="10722">MPLYSLVAKDKAGALEQRLAVRPKHLEHLDSLGDRLVMAGPFQTEEGKSTGSFMVVEAEDLAAARALFEQDPFVREGVFESYEVSRWALTINKAAGR</sequence>
<comment type="caution">
    <text evidence="3">The sequence shown here is derived from an EMBL/GenBank/DDBJ whole genome shotgun (WGS) entry which is preliminary data.</text>
</comment>
<evidence type="ECO:0000259" key="2">
    <source>
        <dbReference type="Pfam" id="PF03795"/>
    </source>
</evidence>
<protein>
    <submittedName>
        <fullName evidence="3">YciI family protein</fullName>
    </submittedName>
</protein>
<dbReference type="PANTHER" id="PTHR33606:SF3">
    <property type="entry name" value="PROTEIN YCII"/>
    <property type="match status" value="1"/>
</dbReference>
<dbReference type="InterPro" id="IPR011008">
    <property type="entry name" value="Dimeric_a/b-barrel"/>
</dbReference>
<evidence type="ECO:0000313" key="4">
    <source>
        <dbReference type="Proteomes" id="UP001156140"/>
    </source>
</evidence>
<dbReference type="AlphaFoldDB" id="A0AA41QNT8"/>
<dbReference type="SUPFAM" id="SSF54909">
    <property type="entry name" value="Dimeric alpha+beta barrel"/>
    <property type="match status" value="1"/>
</dbReference>
<accession>A0AA41QNT8</accession>
<dbReference type="PANTHER" id="PTHR33606">
    <property type="entry name" value="PROTEIN YCII"/>
    <property type="match status" value="1"/>
</dbReference>
<comment type="similarity">
    <text evidence="1">Belongs to the YciI family.</text>
</comment>
<evidence type="ECO:0000256" key="1">
    <source>
        <dbReference type="ARBA" id="ARBA00007689"/>
    </source>
</evidence>
<dbReference type="Proteomes" id="UP001156140">
    <property type="component" value="Unassembled WGS sequence"/>
</dbReference>
<gene>
    <name evidence="3" type="ORF">ML536_15575</name>
</gene>
<dbReference type="Pfam" id="PF03795">
    <property type="entry name" value="YCII"/>
    <property type="match status" value="1"/>
</dbReference>